<organism evidence="1 2">
    <name type="scientific">Streptomyces xinghaiensis</name>
    <dbReference type="NCBI Taxonomy" id="1038928"/>
    <lineage>
        <taxon>Bacteria</taxon>
        <taxon>Bacillati</taxon>
        <taxon>Actinomycetota</taxon>
        <taxon>Actinomycetes</taxon>
        <taxon>Kitasatosporales</taxon>
        <taxon>Streptomycetaceae</taxon>
        <taxon>Streptomyces</taxon>
    </lineage>
</organism>
<dbReference type="Proteomes" id="UP000028058">
    <property type="component" value="Unassembled WGS sequence"/>
</dbReference>
<keyword evidence="2" id="KW-1185">Reference proteome</keyword>
<dbReference type="EMBL" id="JNAD02000014">
    <property type="protein sequence ID" value="RKM92234.1"/>
    <property type="molecule type" value="Genomic_DNA"/>
</dbReference>
<name>A0A420UX93_9ACTN</name>
<dbReference type="AlphaFoldDB" id="A0A420UX93"/>
<dbReference type="OrthoDB" id="9893823at2"/>
<proteinExistence type="predicted"/>
<evidence type="ECO:0000313" key="2">
    <source>
        <dbReference type="Proteomes" id="UP000028058"/>
    </source>
</evidence>
<sequence>MTKWIVSIPTLRDEPGEPGGRIPGVQLYVVEASHPRLARRVALDRAAGAPALRHRRGAALLVEKLVISPWNGPDCSVSPPTAGLPR</sequence>
<accession>A0A420UX93</accession>
<comment type="caution">
    <text evidence="1">The sequence shown here is derived from an EMBL/GenBank/DDBJ whole genome shotgun (WGS) entry which is preliminary data.</text>
</comment>
<reference evidence="1 2" key="1">
    <citation type="journal article" date="2014" name="Genome Announc.">
        <title>Draft Genome Sequence of Streptomyces fradiae ATCC 19609, a Strain Highly Sensitive to Antibiotics.</title>
        <authorList>
            <person name="Bekker O.B."/>
            <person name="Klimina K.M."/>
            <person name="Vatlin A.A."/>
            <person name="Zakharevich N.V."/>
            <person name="Kasianov A.S."/>
            <person name="Danilenko V.N."/>
        </authorList>
    </citation>
    <scope>NUCLEOTIDE SEQUENCE [LARGE SCALE GENOMIC DNA]</scope>
    <source>
        <strain evidence="1 2">ATCC 19609</strain>
    </source>
</reference>
<gene>
    <name evidence="1" type="ORF">SFRA_025445</name>
</gene>
<protein>
    <submittedName>
        <fullName evidence="1">Uncharacterized protein</fullName>
    </submittedName>
</protein>
<dbReference type="RefSeq" id="WP_043466162.1">
    <property type="nucleotide sequence ID" value="NZ_CP134822.1"/>
</dbReference>
<evidence type="ECO:0000313" key="1">
    <source>
        <dbReference type="EMBL" id="RKM92234.1"/>
    </source>
</evidence>